<reference evidence="3" key="1">
    <citation type="submission" date="2017-05" db="EMBL/GenBank/DDBJ databases">
        <title>Physiological properties and genetic analysis related to exopolysaccharide production of fresh-water unicellular cyanobacterium Aphanothece sacrum, Suizenji Nori, that has been cultured as a food source in Japan.</title>
        <authorList>
            <person name="Kanesaki Y."/>
            <person name="Yoshikawa S."/>
            <person name="Ohki K."/>
        </authorList>
    </citation>
    <scope>NUCLEOTIDE SEQUENCE [LARGE SCALE GENOMIC DNA]</scope>
    <source>
        <strain evidence="3">FPU1</strain>
    </source>
</reference>
<protein>
    <recommendedName>
        <fullName evidence="1">DUF5615 domain-containing protein</fullName>
    </recommendedName>
</protein>
<evidence type="ECO:0000313" key="3">
    <source>
        <dbReference type="Proteomes" id="UP000287247"/>
    </source>
</evidence>
<dbReference type="AlphaFoldDB" id="A0A401ING0"/>
<proteinExistence type="predicted"/>
<name>A0A401ING0_APHSA</name>
<dbReference type="OrthoDB" id="8085537at2"/>
<dbReference type="InterPro" id="IPR041049">
    <property type="entry name" value="DUF5615"/>
</dbReference>
<evidence type="ECO:0000313" key="2">
    <source>
        <dbReference type="EMBL" id="GBF82804.1"/>
    </source>
</evidence>
<comment type="caution">
    <text evidence="2">The sequence shown here is derived from an EMBL/GenBank/DDBJ whole genome shotgun (WGS) entry which is preliminary data.</text>
</comment>
<accession>A0A401ING0</accession>
<dbReference type="RefSeq" id="WP_124975892.1">
    <property type="nucleotide sequence ID" value="NZ_BDQK01000017.1"/>
</dbReference>
<keyword evidence="3" id="KW-1185">Reference proteome</keyword>
<gene>
    <name evidence="2" type="ORF">AsFPU1_4238</name>
</gene>
<evidence type="ECO:0000259" key="1">
    <source>
        <dbReference type="Pfam" id="PF18480"/>
    </source>
</evidence>
<feature type="domain" description="DUF5615" evidence="1">
    <location>
        <begin position="1"/>
        <end position="89"/>
    </location>
</feature>
<dbReference type="EMBL" id="BDQK01000017">
    <property type="protein sequence ID" value="GBF82804.1"/>
    <property type="molecule type" value="Genomic_DNA"/>
</dbReference>
<organism evidence="2 3">
    <name type="scientific">Aphanothece sacrum FPU1</name>
    <dbReference type="NCBI Taxonomy" id="1920663"/>
    <lineage>
        <taxon>Bacteria</taxon>
        <taxon>Bacillati</taxon>
        <taxon>Cyanobacteriota</taxon>
        <taxon>Cyanophyceae</taxon>
        <taxon>Oscillatoriophycideae</taxon>
        <taxon>Chroococcales</taxon>
        <taxon>Aphanothecaceae</taxon>
        <taxon>Aphanothece</taxon>
    </lineage>
</organism>
<dbReference type="Proteomes" id="UP000287247">
    <property type="component" value="Unassembled WGS sequence"/>
</dbReference>
<sequence>MLILLDENLLSKKLKQPFLAQGHSVLNVYDVGWRGLKDKEILDLAENYPFDAFITADKNLPYQQNLANRSIRVIVINTQTTRPYYLLPLMEKISEFILSLSVG</sequence>
<dbReference type="Pfam" id="PF18480">
    <property type="entry name" value="DUF5615"/>
    <property type="match status" value="1"/>
</dbReference>